<evidence type="ECO:0000313" key="1">
    <source>
        <dbReference type="EMBL" id="NMP24973.1"/>
    </source>
</evidence>
<dbReference type="EMBL" id="JABBVZ010000186">
    <property type="protein sequence ID" value="NMP24973.1"/>
    <property type="molecule type" value="Genomic_DNA"/>
</dbReference>
<reference evidence="1 2" key="1">
    <citation type="submission" date="2020-04" db="EMBL/GenBank/DDBJ databases">
        <authorList>
            <person name="Zhang R."/>
            <person name="Schippers A."/>
        </authorList>
    </citation>
    <scope>NUCLEOTIDE SEQUENCE [LARGE SCALE GENOMIC DNA]</scope>
    <source>
        <strain evidence="1 2">DSM 109850</strain>
    </source>
</reference>
<gene>
    <name evidence="1" type="ORF">HIJ39_21945</name>
</gene>
<proteinExistence type="predicted"/>
<dbReference type="InterPro" id="IPR021228">
    <property type="entry name" value="BrxD"/>
</dbReference>
<evidence type="ECO:0000313" key="2">
    <source>
        <dbReference type="Proteomes" id="UP000533476"/>
    </source>
</evidence>
<dbReference type="RefSeq" id="WP_169103175.1">
    <property type="nucleotide sequence ID" value="NZ_JABBVZ010000186.1"/>
</dbReference>
<dbReference type="AlphaFoldDB" id="A0A7Y0L8I5"/>
<accession>A0A7Y0L8I5</accession>
<organism evidence="1 2">
    <name type="scientific">Sulfobacillus harzensis</name>
    <dbReference type="NCBI Taxonomy" id="2729629"/>
    <lineage>
        <taxon>Bacteria</taxon>
        <taxon>Bacillati</taxon>
        <taxon>Bacillota</taxon>
        <taxon>Clostridia</taxon>
        <taxon>Eubacteriales</taxon>
        <taxon>Clostridiales Family XVII. Incertae Sedis</taxon>
        <taxon>Sulfobacillus</taxon>
    </lineage>
</organism>
<keyword evidence="2" id="KW-1185">Reference proteome</keyword>
<protein>
    <submittedName>
        <fullName evidence="1">DUF2791 family P-loop domain-containing protein</fullName>
    </submittedName>
</protein>
<dbReference type="Pfam" id="PF10923">
    <property type="entry name" value="BrxC_BrxD"/>
    <property type="match status" value="2"/>
</dbReference>
<sequence length="407" mass="45954">MSARVIIEGLRSGIPYRETAEAMTIGRQENLKALGTLMETVAQGRRPKLWGQVIRANYGEGKTHLMHALASLAWESNWVVSMISVSKETPLDSLDRIYPKLVLNAVRPGSNQAGLEPIVEESLRGPHLLAESRDVPLSDRVRALLDNLVRQNAGMEALMADLHGQFMNLGDLKRIHRENFSKPLTISHSRIREEIPAYFALVDWLITRAGYQGWLLLIDEVELMGKFGRGARARSYANVGRILEGLGERTISVWAVAANFQNDVIIQRKDLDQAPAWLLARPKDAADARLAQVALEELSAARPLSRPNAAQIRELMERVYQLHQEAYSWSPPVPVDRFYEVVGEHIETMDARLRLWIRLAISILDLWRQYGVEGFQVRAGQLKEVDLSEDDDDPADTDLIDRRALFD</sequence>
<name>A0A7Y0L8I5_9FIRM</name>
<comment type="caution">
    <text evidence="1">The sequence shown here is derived from an EMBL/GenBank/DDBJ whole genome shotgun (WGS) entry which is preliminary data.</text>
</comment>
<dbReference type="Proteomes" id="UP000533476">
    <property type="component" value="Unassembled WGS sequence"/>
</dbReference>